<keyword evidence="2 6" id="KW-0479">Metal-binding</keyword>
<dbReference type="Gene3D" id="1.10.287.830">
    <property type="entry name" value="putative peptidase helix hairpin domain like"/>
    <property type="match status" value="1"/>
</dbReference>
<keyword evidence="1 6" id="KW-0645">Protease</keyword>
<evidence type="ECO:0000313" key="10">
    <source>
        <dbReference type="Proteomes" id="UP000051999"/>
    </source>
</evidence>
<comment type="caution">
    <text evidence="9">The sequence shown here is derived from an EMBL/GenBank/DDBJ whole genome shotgun (WGS) entry which is preliminary data.</text>
</comment>
<evidence type="ECO:0000259" key="7">
    <source>
        <dbReference type="Pfam" id="PF01432"/>
    </source>
</evidence>
<dbReference type="InterPro" id="IPR042088">
    <property type="entry name" value="OligoPept_F_C"/>
</dbReference>
<dbReference type="SUPFAM" id="SSF55486">
    <property type="entry name" value="Metalloproteases ('zincins'), catalytic domain"/>
    <property type="match status" value="1"/>
</dbReference>
<dbReference type="InterPro" id="IPR004438">
    <property type="entry name" value="Peptidase_M3B"/>
</dbReference>
<dbReference type="PATRIC" id="fig|1114972.6.peg.1411"/>
<comment type="cofactor">
    <cofactor evidence="6">
        <name>Zn(2+)</name>
        <dbReference type="ChEBI" id="CHEBI:29105"/>
    </cofactor>
    <text evidence="6">Binds 1 zinc ion.</text>
</comment>
<name>A0A0R1R9M4_9LACO</name>
<keyword evidence="10" id="KW-1185">Reference proteome</keyword>
<dbReference type="PANTHER" id="PTHR11804:SF84">
    <property type="entry name" value="SACCHAROLYSIN"/>
    <property type="match status" value="1"/>
</dbReference>
<dbReference type="Pfam" id="PF08439">
    <property type="entry name" value="Peptidase_M3_N"/>
    <property type="match status" value="1"/>
</dbReference>
<dbReference type="GO" id="GO:0004222">
    <property type="term" value="F:metalloendopeptidase activity"/>
    <property type="evidence" value="ECO:0007669"/>
    <property type="project" value="UniProtKB-UniRule"/>
</dbReference>
<gene>
    <name evidence="9" type="ORF">FD35_GL001392</name>
</gene>
<protein>
    <recommendedName>
        <fullName evidence="6">Oligopeptidase F</fullName>
        <ecNumber evidence="6">3.4.24.-</ecNumber>
    </recommendedName>
</protein>
<dbReference type="NCBIfam" id="TIGR00181">
    <property type="entry name" value="pepF"/>
    <property type="match status" value="1"/>
</dbReference>
<dbReference type="Gene3D" id="1.20.140.70">
    <property type="entry name" value="Oligopeptidase f, N-terminal domain"/>
    <property type="match status" value="1"/>
</dbReference>
<dbReference type="Pfam" id="PF01432">
    <property type="entry name" value="Peptidase_M3"/>
    <property type="match status" value="1"/>
</dbReference>
<dbReference type="PANTHER" id="PTHR11804">
    <property type="entry name" value="PROTEASE M3 THIMET OLIGOPEPTIDASE-RELATED"/>
    <property type="match status" value="1"/>
</dbReference>
<sequence>MLEVVMADVKQLPTRDEVPETLKWDLTQIFATDAAWTDAYHQIESKLQQVTSYQGHLAESPEQLVAGVAYLLDVYHELENVDVYASLKQEQDTSDQAAQGLAAQANDLVAKVASALAWFQPEVLAIPEKTLNEWLDTTELKPFKHFFEDLDRARDHTLPADQEALLAGAGDIFQASAKTFGVLDNADLEFPIVKDEAGNDVRLTQGVYGVLLQSTDRSVRGAAFKQLYKVYKQFQNTFASTLSSNVKAHNYTARVHHYPNARAAALAENNIPESVYDTLVEEVNNHLDLLHRYVSLRKRILGVDHLHSYDLYTPITGDSPLSYTYPEAQQEALRALSVMGPDYVSHVQEAFDNRWVDVVETKGKRSGAFSSGVYDTNPYILLNWQDNLEELFTLVHEMGHSIHSYYTRHNQPYQYGDYSIFVAEIASTTNENTLTQYLLDNNDDPKVRAYVLNHYLDGFKGTVYRQTQFAEFEHWIHQEDAAGHPLTASRMSDFYGKLNQTYYGKDLTPDPEIALEWSRIPHFYYNYYVFQYATGFAAASTLSHGITSHQQGALDHYLDFLKAGSSQYPLDVMKMAGVDMTKPDYLRRAFDVFEQRLNEFEKLIDDSQK</sequence>
<proteinExistence type="inferred from homology"/>
<evidence type="ECO:0000313" key="9">
    <source>
        <dbReference type="EMBL" id="KRL53150.1"/>
    </source>
</evidence>
<keyword evidence="5 6" id="KW-0482">Metalloprotease</keyword>
<keyword evidence="3 6" id="KW-0378">Hydrolase</keyword>
<evidence type="ECO:0000256" key="4">
    <source>
        <dbReference type="ARBA" id="ARBA00022833"/>
    </source>
</evidence>
<dbReference type="AlphaFoldDB" id="A0A0R1R9M4"/>
<evidence type="ECO:0000256" key="6">
    <source>
        <dbReference type="RuleBase" id="RU368091"/>
    </source>
</evidence>
<dbReference type="Proteomes" id="UP000051999">
    <property type="component" value="Unassembled WGS sequence"/>
</dbReference>
<dbReference type="CDD" id="cd09608">
    <property type="entry name" value="M3B_PepF"/>
    <property type="match status" value="1"/>
</dbReference>
<organism evidence="9 10">
    <name type="scientific">Furfurilactobacillus rossiae DSM 15814</name>
    <dbReference type="NCBI Taxonomy" id="1114972"/>
    <lineage>
        <taxon>Bacteria</taxon>
        <taxon>Bacillati</taxon>
        <taxon>Bacillota</taxon>
        <taxon>Bacilli</taxon>
        <taxon>Lactobacillales</taxon>
        <taxon>Lactobacillaceae</taxon>
        <taxon>Furfurilactobacillus</taxon>
    </lineage>
</organism>
<evidence type="ECO:0000256" key="3">
    <source>
        <dbReference type="ARBA" id="ARBA00022801"/>
    </source>
</evidence>
<dbReference type="GO" id="GO:0006518">
    <property type="term" value="P:peptide metabolic process"/>
    <property type="evidence" value="ECO:0007669"/>
    <property type="project" value="TreeGrafter"/>
</dbReference>
<comment type="similarity">
    <text evidence="6">Belongs to the peptidase M3B family.</text>
</comment>
<dbReference type="GO" id="GO:0006508">
    <property type="term" value="P:proteolysis"/>
    <property type="evidence" value="ECO:0007669"/>
    <property type="project" value="UniProtKB-KW"/>
</dbReference>
<keyword evidence="4 6" id="KW-0862">Zinc</keyword>
<accession>A0A0R1R9M4</accession>
<evidence type="ECO:0000256" key="2">
    <source>
        <dbReference type="ARBA" id="ARBA00022723"/>
    </source>
</evidence>
<reference evidence="9 10" key="1">
    <citation type="journal article" date="2015" name="Genome Announc.">
        <title>Expanding the biotechnology potential of lactobacilli through comparative genomics of 213 strains and associated genera.</title>
        <authorList>
            <person name="Sun Z."/>
            <person name="Harris H.M."/>
            <person name="McCann A."/>
            <person name="Guo C."/>
            <person name="Argimon S."/>
            <person name="Zhang W."/>
            <person name="Yang X."/>
            <person name="Jeffery I.B."/>
            <person name="Cooney J.C."/>
            <person name="Kagawa T.F."/>
            <person name="Liu W."/>
            <person name="Song Y."/>
            <person name="Salvetti E."/>
            <person name="Wrobel A."/>
            <person name="Rasinkangas P."/>
            <person name="Parkhill J."/>
            <person name="Rea M.C."/>
            <person name="O'Sullivan O."/>
            <person name="Ritari J."/>
            <person name="Douillard F.P."/>
            <person name="Paul Ross R."/>
            <person name="Yang R."/>
            <person name="Briner A.E."/>
            <person name="Felis G.E."/>
            <person name="de Vos W.M."/>
            <person name="Barrangou R."/>
            <person name="Klaenhammer T.R."/>
            <person name="Caufield P.W."/>
            <person name="Cui Y."/>
            <person name="Zhang H."/>
            <person name="O'Toole P.W."/>
        </authorList>
    </citation>
    <scope>NUCLEOTIDE SEQUENCE [LARGE SCALE GENOMIC DNA]</scope>
    <source>
        <strain evidence="9 10">DSM 15814</strain>
    </source>
</reference>
<feature type="domain" description="Oligopeptidase F N-terminal" evidence="8">
    <location>
        <begin position="122"/>
        <end position="190"/>
    </location>
</feature>
<dbReference type="GO" id="GO:0046872">
    <property type="term" value="F:metal ion binding"/>
    <property type="evidence" value="ECO:0007669"/>
    <property type="project" value="UniProtKB-UniRule"/>
</dbReference>
<dbReference type="eggNOG" id="COG1164">
    <property type="taxonomic scope" value="Bacteria"/>
</dbReference>
<dbReference type="EMBL" id="AZFF01000023">
    <property type="protein sequence ID" value="KRL53150.1"/>
    <property type="molecule type" value="Genomic_DNA"/>
</dbReference>
<dbReference type="InterPro" id="IPR045090">
    <property type="entry name" value="Pept_M3A_M3B"/>
</dbReference>
<dbReference type="InterPro" id="IPR013647">
    <property type="entry name" value="OligopepF_N_dom"/>
</dbReference>
<evidence type="ECO:0000256" key="5">
    <source>
        <dbReference type="ARBA" id="ARBA00023049"/>
    </source>
</evidence>
<dbReference type="InterPro" id="IPR001567">
    <property type="entry name" value="Pept_M3A_M3B_dom"/>
</dbReference>
<comment type="function">
    <text evidence="6">Has oligopeptidase activity and degrades a variety of small bioactive peptides.</text>
</comment>
<evidence type="ECO:0000256" key="1">
    <source>
        <dbReference type="ARBA" id="ARBA00022670"/>
    </source>
</evidence>
<dbReference type="STRING" id="1114972.FD35_GL001392"/>
<dbReference type="Gene3D" id="1.10.1370.20">
    <property type="entry name" value="Oligoendopeptidase f, C-terminal domain"/>
    <property type="match status" value="1"/>
</dbReference>
<evidence type="ECO:0000259" key="8">
    <source>
        <dbReference type="Pfam" id="PF08439"/>
    </source>
</evidence>
<dbReference type="EC" id="3.4.24.-" evidence="6"/>
<feature type="domain" description="Peptidase M3A/M3B catalytic" evidence="7">
    <location>
        <begin position="210"/>
        <end position="591"/>
    </location>
</feature>